<keyword evidence="2" id="KW-1185">Reference proteome</keyword>
<comment type="caution">
    <text evidence="1">The sequence shown here is derived from an EMBL/GenBank/DDBJ whole genome shotgun (WGS) entry which is preliminary data.</text>
</comment>
<protein>
    <submittedName>
        <fullName evidence="1">Uncharacterized protein</fullName>
    </submittedName>
</protein>
<name>A0A9P6WR30_RHIOR</name>
<gene>
    <name evidence="1" type="ORF">G6F64_015546</name>
</gene>
<dbReference type="EMBL" id="JAANQT010015925">
    <property type="protein sequence ID" value="KAG1272128.1"/>
    <property type="molecule type" value="Genomic_DNA"/>
</dbReference>
<dbReference type="AlphaFoldDB" id="A0A9P6WR30"/>
<accession>A0A9P6WR30</accession>
<sequence length="71" mass="7265">MGPTELTIRMCPSGAARTTNSVPMLPPAPGLFSTTNGCPSFLDSELDMLRVSVSVVPPAVNATMTLTGLSG</sequence>
<reference evidence="1" key="1">
    <citation type="journal article" date="2020" name="Microb. Genom.">
        <title>Genetic diversity of clinical and environmental Mucorales isolates obtained from an investigation of mucormycosis cases among solid organ transplant recipients.</title>
        <authorList>
            <person name="Nguyen M.H."/>
            <person name="Kaul D."/>
            <person name="Muto C."/>
            <person name="Cheng S.J."/>
            <person name="Richter R.A."/>
            <person name="Bruno V.M."/>
            <person name="Liu G."/>
            <person name="Beyhan S."/>
            <person name="Sundermann A.J."/>
            <person name="Mounaud S."/>
            <person name="Pasculle A.W."/>
            <person name="Nierman W.C."/>
            <person name="Driscoll E."/>
            <person name="Cumbie R."/>
            <person name="Clancy C.J."/>
            <person name="Dupont C.L."/>
        </authorList>
    </citation>
    <scope>NUCLEOTIDE SEQUENCE</scope>
    <source>
        <strain evidence="1">GL11</strain>
    </source>
</reference>
<evidence type="ECO:0000313" key="2">
    <source>
        <dbReference type="Proteomes" id="UP000716291"/>
    </source>
</evidence>
<organism evidence="1 2">
    <name type="scientific">Rhizopus oryzae</name>
    <name type="common">Mucormycosis agent</name>
    <name type="synonym">Rhizopus arrhizus var. delemar</name>
    <dbReference type="NCBI Taxonomy" id="64495"/>
    <lineage>
        <taxon>Eukaryota</taxon>
        <taxon>Fungi</taxon>
        <taxon>Fungi incertae sedis</taxon>
        <taxon>Mucoromycota</taxon>
        <taxon>Mucoromycotina</taxon>
        <taxon>Mucoromycetes</taxon>
        <taxon>Mucorales</taxon>
        <taxon>Mucorineae</taxon>
        <taxon>Rhizopodaceae</taxon>
        <taxon>Rhizopus</taxon>
    </lineage>
</organism>
<evidence type="ECO:0000313" key="1">
    <source>
        <dbReference type="EMBL" id="KAG1272128.1"/>
    </source>
</evidence>
<proteinExistence type="predicted"/>
<dbReference type="Proteomes" id="UP000716291">
    <property type="component" value="Unassembled WGS sequence"/>
</dbReference>